<dbReference type="InterPro" id="IPR011990">
    <property type="entry name" value="TPR-like_helical_dom_sf"/>
</dbReference>
<evidence type="ECO:0000313" key="2">
    <source>
        <dbReference type="EMBL" id="KAK4413869.1"/>
    </source>
</evidence>
<dbReference type="PANTHER" id="PTHR47689">
    <property type="entry name" value="TETRATRICOPEPTIDE REPEAT (TPR)-LIKE SUPERFAMILY PROTEIN"/>
    <property type="match status" value="1"/>
</dbReference>
<dbReference type="Gene3D" id="1.25.40.10">
    <property type="entry name" value="Tetratricopeptide repeat domain"/>
    <property type="match status" value="2"/>
</dbReference>
<comment type="caution">
    <text evidence="2">The sequence shown here is derived from an EMBL/GenBank/DDBJ whole genome shotgun (WGS) entry which is preliminary data.</text>
</comment>
<sequence length="570" mass="64085">MSYRQAMSKLCKGLRNSAPLRTKGYNSLSNGGKLMVSCECKHDFGGDTGNKFRWDVFQWVFLSGPAAIILGASSMPSLAENVSIESSSNNGANIADSGGLRKIEDGSVISNEHTSKWRIFTDNGRDYFMQGNVEQAEKFFQSALEEAREGFGERDPHVASACNNLAELFRVKKDFESAEPLYLEAVNILEEHFGIDDIRVGAALHNLGQFYLIQQKMEKARVCYEIKRRVLGEAHTEYADTMYHLGTVLHLQGKEKDAEDLIVDSIRILEAGGRGESIQCIRRMQYLAQMYVKSNRIAEAEILLRKILHMMELSKGWKSFDTVVAAERLALVLQIAGKLREAAELLERCLDARKKLIPYEHIQNAANMYYTARVKMQISNQLMRTDSSQAMAELEMAKDLLHKCIRVARHVLVQVVEQTGKKGPTGIPRKTGNSAHSAALILLQSLNALGSLEIMKLEFPGSREDQVYLSICFLNLHLRMLEDMILCLLKQEYLPDEADAALCQCVSTYKEFESEYSISDSPQLKAEYLSCLRHLYKLVSDGRKSQIGTAQEIKDEIQRIEDEISKAAGV</sequence>
<keyword evidence="3" id="KW-1185">Reference proteome</keyword>
<protein>
    <recommendedName>
        <fullName evidence="4">Kinesin light chain</fullName>
    </recommendedName>
</protein>
<accession>A0AAE2C9B1</accession>
<proteinExistence type="predicted"/>
<evidence type="ECO:0008006" key="4">
    <source>
        <dbReference type="Google" id="ProtNLM"/>
    </source>
</evidence>
<gene>
    <name evidence="2" type="ORF">Salat_2799700</name>
</gene>
<dbReference type="EMBL" id="JACGWO010000012">
    <property type="protein sequence ID" value="KAK4413869.1"/>
    <property type="molecule type" value="Genomic_DNA"/>
</dbReference>
<dbReference type="PANTHER" id="PTHR47689:SF2">
    <property type="entry name" value="TETRATRICOPEPTIDE REPEAT (TPR)-LIKE SUPERFAMILY PROTEIN"/>
    <property type="match status" value="1"/>
</dbReference>
<dbReference type="SMART" id="SM00028">
    <property type="entry name" value="TPR"/>
    <property type="match status" value="6"/>
</dbReference>
<evidence type="ECO:0000256" key="1">
    <source>
        <dbReference type="SAM" id="Coils"/>
    </source>
</evidence>
<dbReference type="SUPFAM" id="SSF48452">
    <property type="entry name" value="TPR-like"/>
    <property type="match status" value="2"/>
</dbReference>
<keyword evidence="1" id="KW-0175">Coiled coil</keyword>
<reference evidence="2" key="1">
    <citation type="submission" date="2020-06" db="EMBL/GenBank/DDBJ databases">
        <authorList>
            <person name="Li T."/>
            <person name="Hu X."/>
            <person name="Zhang T."/>
            <person name="Song X."/>
            <person name="Zhang H."/>
            <person name="Dai N."/>
            <person name="Sheng W."/>
            <person name="Hou X."/>
            <person name="Wei L."/>
        </authorList>
    </citation>
    <scope>NUCLEOTIDE SEQUENCE</scope>
    <source>
        <strain evidence="2">3651</strain>
        <tissue evidence="2">Leaf</tissue>
    </source>
</reference>
<dbReference type="Pfam" id="PF13374">
    <property type="entry name" value="TPR_10"/>
    <property type="match status" value="1"/>
</dbReference>
<dbReference type="AlphaFoldDB" id="A0AAE2C9B1"/>
<evidence type="ECO:0000313" key="3">
    <source>
        <dbReference type="Proteomes" id="UP001293254"/>
    </source>
</evidence>
<feature type="coiled-coil region" evidence="1">
    <location>
        <begin position="543"/>
        <end position="570"/>
    </location>
</feature>
<dbReference type="InterPro" id="IPR019734">
    <property type="entry name" value="TPR_rpt"/>
</dbReference>
<name>A0AAE2C9B1_9LAMI</name>
<organism evidence="2 3">
    <name type="scientific">Sesamum alatum</name>
    <dbReference type="NCBI Taxonomy" id="300844"/>
    <lineage>
        <taxon>Eukaryota</taxon>
        <taxon>Viridiplantae</taxon>
        <taxon>Streptophyta</taxon>
        <taxon>Embryophyta</taxon>
        <taxon>Tracheophyta</taxon>
        <taxon>Spermatophyta</taxon>
        <taxon>Magnoliopsida</taxon>
        <taxon>eudicotyledons</taxon>
        <taxon>Gunneridae</taxon>
        <taxon>Pentapetalae</taxon>
        <taxon>asterids</taxon>
        <taxon>lamiids</taxon>
        <taxon>Lamiales</taxon>
        <taxon>Pedaliaceae</taxon>
        <taxon>Sesamum</taxon>
    </lineage>
</organism>
<dbReference type="Proteomes" id="UP001293254">
    <property type="component" value="Unassembled WGS sequence"/>
</dbReference>
<reference evidence="2" key="2">
    <citation type="journal article" date="2024" name="Plant">
        <title>Genomic evolution and insights into agronomic trait innovations of Sesamum species.</title>
        <authorList>
            <person name="Miao H."/>
            <person name="Wang L."/>
            <person name="Qu L."/>
            <person name="Liu H."/>
            <person name="Sun Y."/>
            <person name="Le M."/>
            <person name="Wang Q."/>
            <person name="Wei S."/>
            <person name="Zheng Y."/>
            <person name="Lin W."/>
            <person name="Duan Y."/>
            <person name="Cao H."/>
            <person name="Xiong S."/>
            <person name="Wang X."/>
            <person name="Wei L."/>
            <person name="Li C."/>
            <person name="Ma Q."/>
            <person name="Ju M."/>
            <person name="Zhao R."/>
            <person name="Li G."/>
            <person name="Mu C."/>
            <person name="Tian Q."/>
            <person name="Mei H."/>
            <person name="Zhang T."/>
            <person name="Gao T."/>
            <person name="Zhang H."/>
        </authorList>
    </citation>
    <scope>NUCLEOTIDE SEQUENCE</scope>
    <source>
        <strain evidence="2">3651</strain>
    </source>
</reference>
<dbReference type="Pfam" id="PF13424">
    <property type="entry name" value="TPR_12"/>
    <property type="match status" value="2"/>
</dbReference>